<feature type="chain" id="PRO_5032488901" description="Phytase-like domain-containing protein" evidence="1">
    <location>
        <begin position="19"/>
        <end position="781"/>
    </location>
</feature>
<feature type="signal peptide" evidence="1">
    <location>
        <begin position="1"/>
        <end position="18"/>
    </location>
</feature>
<comment type="caution">
    <text evidence="2">The sequence shown here is derived from an EMBL/GenBank/DDBJ whole genome shotgun (WGS) entry which is preliminary data.</text>
</comment>
<gene>
    <name evidence="2" type="ORF">SNAT2548_LOCUS21685</name>
</gene>
<dbReference type="EMBL" id="CAJNDS010002260">
    <property type="protein sequence ID" value="CAE7398293.1"/>
    <property type="molecule type" value="Genomic_DNA"/>
</dbReference>
<sequence length="781" mass="83322">MPPSFMAFASVHLRSLLALCCLQQSGVRLESHSTEAMLLSVLPALVALSLAGPLESGGSHAAGCRNSDETILLQAKRAGTETSLANSKARGSRWRRRRHGEYGHYGYSYSYGPRATTALPTSTSTTTTTLLIDVATVQVVLPVNGSIGPSNGDFSLLSSGSAQTFDFPPFVPIASACFATSTPVTFGSVQTSEIREPSGLAASRVNPGVYWVSDSSSATKLYAIKRNGEYVARVSLGSVPPLADIAAGPGPEPGAHYLYLADIEDKYRNRGTLTQIYRIKEPVIPEGWDPNNDIQVSGGNTFIVRFSDLRRDSEAIFVDQRSSGRVYMLTKGDGGRMGQYEVNWRGGELFYVDVPEIADALFWQPTPFNVHLTPWVTGADMTPQGDAIIVRSDSQIMSFSVFRDGPVEDAMAEGPCYIESPPEREGAGVAFAADGSSYLTVSPGDFPPVWWFAIPSASTSSLLLQGGGRSWLAADERIPPSPGYALAVELLSNETGQESLRTWYAAFLGVNESFVSVTLPSTASLWQAGAIRRSIHPSLLQTLQANQSDGNRTNQTFVAVGFEVRAEGTESFNPVSFQLEDPGVQGKLVRQIVPALGEFFPGLGELIVGPAFIGSTGSSVLASNANPSTWINEFHYQDQGFDSRQGVEIAGPAGSIVLYDAVGGVQYNAFTFSGPLTNAFQGYGFLAIQNIADFREAGGIALVAADATSVLQFLCYGGAFTATDGPAASQTCVDVGVTEPPGGSEQNSCQLRGSGKCYSDFAWQCQIPQTWAARNNAQNFL</sequence>
<keyword evidence="1" id="KW-0732">Signal</keyword>
<evidence type="ECO:0000313" key="2">
    <source>
        <dbReference type="EMBL" id="CAE7398293.1"/>
    </source>
</evidence>
<reference evidence="2" key="1">
    <citation type="submission" date="2021-02" db="EMBL/GenBank/DDBJ databases">
        <authorList>
            <person name="Dougan E. K."/>
            <person name="Rhodes N."/>
            <person name="Thang M."/>
            <person name="Chan C."/>
        </authorList>
    </citation>
    <scope>NUCLEOTIDE SEQUENCE</scope>
</reference>
<evidence type="ECO:0008006" key="4">
    <source>
        <dbReference type="Google" id="ProtNLM"/>
    </source>
</evidence>
<proteinExistence type="predicted"/>
<evidence type="ECO:0000313" key="3">
    <source>
        <dbReference type="Proteomes" id="UP000604046"/>
    </source>
</evidence>
<evidence type="ECO:0000256" key="1">
    <source>
        <dbReference type="SAM" id="SignalP"/>
    </source>
</evidence>
<dbReference type="AlphaFoldDB" id="A0A812QQ57"/>
<organism evidence="2 3">
    <name type="scientific">Symbiodinium natans</name>
    <dbReference type="NCBI Taxonomy" id="878477"/>
    <lineage>
        <taxon>Eukaryota</taxon>
        <taxon>Sar</taxon>
        <taxon>Alveolata</taxon>
        <taxon>Dinophyceae</taxon>
        <taxon>Suessiales</taxon>
        <taxon>Symbiodiniaceae</taxon>
        <taxon>Symbiodinium</taxon>
    </lineage>
</organism>
<keyword evidence="3" id="KW-1185">Reference proteome</keyword>
<accession>A0A812QQ57</accession>
<dbReference type="OrthoDB" id="6139572at2759"/>
<protein>
    <recommendedName>
        <fullName evidence="4">Phytase-like domain-containing protein</fullName>
    </recommendedName>
</protein>
<dbReference type="Proteomes" id="UP000604046">
    <property type="component" value="Unassembled WGS sequence"/>
</dbReference>
<name>A0A812QQ57_9DINO</name>